<dbReference type="InterPro" id="IPR004358">
    <property type="entry name" value="Sig_transdc_His_kin-like_C"/>
</dbReference>
<keyword evidence="6" id="KW-0808">Transferase</keyword>
<keyword evidence="10" id="KW-0902">Two-component regulatory system</keyword>
<evidence type="ECO:0000256" key="3">
    <source>
        <dbReference type="ARBA" id="ARBA00012438"/>
    </source>
</evidence>
<evidence type="ECO:0000256" key="8">
    <source>
        <dbReference type="ARBA" id="ARBA00022777"/>
    </source>
</evidence>
<dbReference type="Gene3D" id="6.10.340.10">
    <property type="match status" value="1"/>
</dbReference>
<comment type="caution">
    <text evidence="15">The sequence shown here is derived from an EMBL/GenBank/DDBJ whole genome shotgun (WGS) entry which is preliminary data.</text>
</comment>
<keyword evidence="9" id="KW-0067">ATP-binding</keyword>
<dbReference type="InterPro" id="IPR005467">
    <property type="entry name" value="His_kinase_dom"/>
</dbReference>
<sequence length="445" mass="49855">MRFHLKIFLTMASAIVGISIIFVLLTHLIVSRSIEAVIQEARGSEVSLIASELEDYYLRHNQSWEEIEQSDLRLSVHQKSSSVLVMDNHHQVILQQGDSPMKLVTRLGVKHTILVQGKSAGYFYYYDPEIASFNKILIGIPISVVIVISVSGLLLLLVALIIAYQLSKWLASPLKKLLPSIERLGQGELGIQADVKVQDEYGQIASAFNLMSAELQKAEKLRRNMSADIAHELRTPLTIIGGKMDELQQRGQPVPPEMLLPLQDELIRLNRLVEELRTLSLAEAGQLHINKVETDMADLAQQLCAVIEPLADKKNIAIHLEVLTQQTNLLVDPNRIRQVLLNLLTNAIRYTPNQGTIWIRLLNTDDQWLNIIVEDTGIGIAAEHLPHLFDRFYRTDDARSRARGGSGLGLAIAKQYVISHQGTIKVESQENQGTRFTIQLPYANA</sequence>
<dbReference type="Proteomes" id="UP000681290">
    <property type="component" value="Unassembled WGS sequence"/>
</dbReference>
<dbReference type="SUPFAM" id="SSF158472">
    <property type="entry name" value="HAMP domain-like"/>
    <property type="match status" value="1"/>
</dbReference>
<evidence type="ECO:0000256" key="6">
    <source>
        <dbReference type="ARBA" id="ARBA00022679"/>
    </source>
</evidence>
<evidence type="ECO:0000256" key="4">
    <source>
        <dbReference type="ARBA" id="ARBA00022475"/>
    </source>
</evidence>
<dbReference type="Gene3D" id="3.30.565.10">
    <property type="entry name" value="Histidine kinase-like ATPase, C-terminal domain"/>
    <property type="match status" value="1"/>
</dbReference>
<evidence type="ECO:0000313" key="16">
    <source>
        <dbReference type="Proteomes" id="UP000681290"/>
    </source>
</evidence>
<dbReference type="SMART" id="SM00388">
    <property type="entry name" value="HisKA"/>
    <property type="match status" value="1"/>
</dbReference>
<dbReference type="Pfam" id="PF00672">
    <property type="entry name" value="HAMP"/>
    <property type="match status" value="1"/>
</dbReference>
<dbReference type="SMART" id="SM00387">
    <property type="entry name" value="HATPase_c"/>
    <property type="match status" value="1"/>
</dbReference>
<evidence type="ECO:0000256" key="2">
    <source>
        <dbReference type="ARBA" id="ARBA00004651"/>
    </source>
</evidence>
<dbReference type="CDD" id="cd00075">
    <property type="entry name" value="HATPase"/>
    <property type="match status" value="1"/>
</dbReference>
<dbReference type="Pfam" id="PF00512">
    <property type="entry name" value="HisKA"/>
    <property type="match status" value="1"/>
</dbReference>
<dbReference type="RefSeq" id="WP_213591602.1">
    <property type="nucleotide sequence ID" value="NZ_BOSM01000004.1"/>
</dbReference>
<keyword evidence="8" id="KW-0418">Kinase</keyword>
<feature type="transmembrane region" description="Helical" evidence="12">
    <location>
        <begin position="7"/>
        <end position="30"/>
    </location>
</feature>
<dbReference type="PANTHER" id="PTHR45453:SF1">
    <property type="entry name" value="PHOSPHATE REGULON SENSOR PROTEIN PHOR"/>
    <property type="match status" value="1"/>
</dbReference>
<dbReference type="PROSITE" id="PS50885">
    <property type="entry name" value="HAMP"/>
    <property type="match status" value="1"/>
</dbReference>
<evidence type="ECO:0000259" key="13">
    <source>
        <dbReference type="PROSITE" id="PS50109"/>
    </source>
</evidence>
<keyword evidence="5" id="KW-0597">Phosphoprotein</keyword>
<dbReference type="Pfam" id="PF02518">
    <property type="entry name" value="HATPase_c"/>
    <property type="match status" value="1"/>
</dbReference>
<evidence type="ECO:0000256" key="11">
    <source>
        <dbReference type="ARBA" id="ARBA00023136"/>
    </source>
</evidence>
<protein>
    <recommendedName>
        <fullName evidence="3">histidine kinase</fullName>
        <ecNumber evidence="3">2.7.13.3</ecNumber>
    </recommendedName>
</protein>
<evidence type="ECO:0000313" key="15">
    <source>
        <dbReference type="EMBL" id="GIP58989.1"/>
    </source>
</evidence>
<dbReference type="InterPro" id="IPR003660">
    <property type="entry name" value="HAMP_dom"/>
</dbReference>
<keyword evidence="4" id="KW-1003">Cell membrane</keyword>
<feature type="domain" description="Histidine kinase" evidence="13">
    <location>
        <begin position="228"/>
        <end position="444"/>
    </location>
</feature>
<keyword evidence="7" id="KW-0547">Nucleotide-binding</keyword>
<evidence type="ECO:0000256" key="12">
    <source>
        <dbReference type="SAM" id="Phobius"/>
    </source>
</evidence>
<dbReference type="SMART" id="SM00304">
    <property type="entry name" value="HAMP"/>
    <property type="match status" value="1"/>
</dbReference>
<evidence type="ECO:0000256" key="7">
    <source>
        <dbReference type="ARBA" id="ARBA00022741"/>
    </source>
</evidence>
<feature type="transmembrane region" description="Helical" evidence="12">
    <location>
        <begin position="136"/>
        <end position="166"/>
    </location>
</feature>
<evidence type="ECO:0000256" key="5">
    <source>
        <dbReference type="ARBA" id="ARBA00022553"/>
    </source>
</evidence>
<keyword evidence="16" id="KW-1185">Reference proteome</keyword>
<name>A0ABQ4MSV5_9BACL</name>
<dbReference type="EC" id="2.7.13.3" evidence="3"/>
<evidence type="ECO:0000259" key="14">
    <source>
        <dbReference type="PROSITE" id="PS50885"/>
    </source>
</evidence>
<dbReference type="PRINTS" id="PR00344">
    <property type="entry name" value="BCTRLSENSOR"/>
</dbReference>
<dbReference type="InterPro" id="IPR036097">
    <property type="entry name" value="HisK_dim/P_sf"/>
</dbReference>
<accession>A0ABQ4MSV5</accession>
<reference evidence="15 16" key="1">
    <citation type="submission" date="2021-03" db="EMBL/GenBank/DDBJ databases">
        <title>Antimicrobial resistance genes in bacteria isolated from Japanese honey, and their potential for conferring macrolide and lincosamide resistance in the American foulbrood pathogen Paenibacillus larvae.</title>
        <authorList>
            <person name="Okamoto M."/>
            <person name="Kumagai M."/>
            <person name="Kanamori H."/>
            <person name="Takamatsu D."/>
        </authorList>
    </citation>
    <scope>NUCLEOTIDE SEQUENCE [LARGE SCALE GENOMIC DNA]</scope>
    <source>
        <strain evidence="15 16">J15TS10</strain>
    </source>
</reference>
<dbReference type="EMBL" id="BOSM01000004">
    <property type="protein sequence ID" value="GIP58989.1"/>
    <property type="molecule type" value="Genomic_DNA"/>
</dbReference>
<dbReference type="PROSITE" id="PS50109">
    <property type="entry name" value="HIS_KIN"/>
    <property type="match status" value="1"/>
</dbReference>
<proteinExistence type="predicted"/>
<dbReference type="SUPFAM" id="SSF47384">
    <property type="entry name" value="Homodimeric domain of signal transducing histidine kinase"/>
    <property type="match status" value="1"/>
</dbReference>
<dbReference type="SUPFAM" id="SSF55874">
    <property type="entry name" value="ATPase domain of HSP90 chaperone/DNA topoisomerase II/histidine kinase"/>
    <property type="match status" value="1"/>
</dbReference>
<feature type="domain" description="HAMP" evidence="14">
    <location>
        <begin position="168"/>
        <end position="220"/>
    </location>
</feature>
<dbReference type="InterPro" id="IPR003594">
    <property type="entry name" value="HATPase_dom"/>
</dbReference>
<evidence type="ECO:0000256" key="1">
    <source>
        <dbReference type="ARBA" id="ARBA00000085"/>
    </source>
</evidence>
<comment type="subcellular location">
    <subcellularLocation>
        <location evidence="2">Cell membrane</location>
        <topology evidence="2">Multi-pass membrane protein</topology>
    </subcellularLocation>
</comment>
<dbReference type="InterPro" id="IPR050351">
    <property type="entry name" value="BphY/WalK/GraS-like"/>
</dbReference>
<dbReference type="CDD" id="cd06225">
    <property type="entry name" value="HAMP"/>
    <property type="match status" value="1"/>
</dbReference>
<keyword evidence="11 12" id="KW-0472">Membrane</keyword>
<dbReference type="Gene3D" id="1.10.287.130">
    <property type="match status" value="1"/>
</dbReference>
<evidence type="ECO:0000256" key="10">
    <source>
        <dbReference type="ARBA" id="ARBA00023012"/>
    </source>
</evidence>
<keyword evidence="12" id="KW-1133">Transmembrane helix</keyword>
<dbReference type="InterPro" id="IPR003661">
    <property type="entry name" value="HisK_dim/P_dom"/>
</dbReference>
<gene>
    <name evidence="15" type="ORF">J15TS10_28030</name>
</gene>
<comment type="catalytic activity">
    <reaction evidence="1">
        <text>ATP + protein L-histidine = ADP + protein N-phospho-L-histidine.</text>
        <dbReference type="EC" id="2.7.13.3"/>
    </reaction>
</comment>
<organism evidence="15 16">
    <name type="scientific">Paenibacillus woosongensis</name>
    <dbReference type="NCBI Taxonomy" id="307580"/>
    <lineage>
        <taxon>Bacteria</taxon>
        <taxon>Bacillati</taxon>
        <taxon>Bacillota</taxon>
        <taxon>Bacilli</taxon>
        <taxon>Bacillales</taxon>
        <taxon>Paenibacillaceae</taxon>
        <taxon>Paenibacillus</taxon>
    </lineage>
</organism>
<dbReference type="InterPro" id="IPR036890">
    <property type="entry name" value="HATPase_C_sf"/>
</dbReference>
<dbReference type="PANTHER" id="PTHR45453">
    <property type="entry name" value="PHOSPHATE REGULON SENSOR PROTEIN PHOR"/>
    <property type="match status" value="1"/>
</dbReference>
<dbReference type="CDD" id="cd00082">
    <property type="entry name" value="HisKA"/>
    <property type="match status" value="1"/>
</dbReference>
<evidence type="ECO:0000256" key="9">
    <source>
        <dbReference type="ARBA" id="ARBA00022840"/>
    </source>
</evidence>
<keyword evidence="12" id="KW-0812">Transmembrane</keyword>